<accession>A0A4R4W3C2</accession>
<name>A0A4R4W3C2_9ACTN</name>
<organism evidence="1 2">
    <name type="scientific">Nonomuraea diastatica</name>
    <dbReference type="NCBI Taxonomy" id="1848329"/>
    <lineage>
        <taxon>Bacteria</taxon>
        <taxon>Bacillati</taxon>
        <taxon>Actinomycetota</taxon>
        <taxon>Actinomycetes</taxon>
        <taxon>Streptosporangiales</taxon>
        <taxon>Streptosporangiaceae</taxon>
        <taxon>Nonomuraea</taxon>
    </lineage>
</organism>
<keyword evidence="2" id="KW-1185">Reference proteome</keyword>
<dbReference type="Proteomes" id="UP000294543">
    <property type="component" value="Unassembled WGS sequence"/>
</dbReference>
<reference evidence="1 2" key="1">
    <citation type="submission" date="2019-03" db="EMBL/GenBank/DDBJ databases">
        <title>Draft genome sequences of novel Actinobacteria.</title>
        <authorList>
            <person name="Sahin N."/>
            <person name="Ay H."/>
            <person name="Saygin H."/>
        </authorList>
    </citation>
    <scope>NUCLEOTIDE SEQUENCE [LARGE SCALE GENOMIC DNA]</scope>
    <source>
        <strain evidence="1 2">KC712</strain>
    </source>
</reference>
<dbReference type="RefSeq" id="WP_132517863.1">
    <property type="nucleotide sequence ID" value="NZ_SMKP01000220.1"/>
</dbReference>
<comment type="caution">
    <text evidence="1">The sequence shown here is derived from an EMBL/GenBank/DDBJ whole genome shotgun (WGS) entry which is preliminary data.</text>
</comment>
<gene>
    <name evidence="1" type="ORF">E1294_45255</name>
</gene>
<dbReference type="OrthoDB" id="10004919at2"/>
<protein>
    <submittedName>
        <fullName evidence="1">Uncharacterized protein</fullName>
    </submittedName>
</protein>
<sequence>MSTVNSYEHDHDHDGRIWLVGDNGTIPVPGLDKWRFHAPNACAVVHELNTALKFGRLNGGTSRYRAATNTVYVLSTKRPRRRLPLKLTRGQAKAVAVELAAAALIGAAS</sequence>
<evidence type="ECO:0000313" key="2">
    <source>
        <dbReference type="Proteomes" id="UP000294543"/>
    </source>
</evidence>
<dbReference type="AlphaFoldDB" id="A0A4R4W3C2"/>
<proteinExistence type="predicted"/>
<evidence type="ECO:0000313" key="1">
    <source>
        <dbReference type="EMBL" id="TDD11307.1"/>
    </source>
</evidence>
<dbReference type="EMBL" id="SMKP01000220">
    <property type="protein sequence ID" value="TDD11307.1"/>
    <property type="molecule type" value="Genomic_DNA"/>
</dbReference>